<name>A0ABQ3DB25_9ACTN</name>
<proteinExistence type="predicted"/>
<evidence type="ECO:0000313" key="3">
    <source>
        <dbReference type="Proteomes" id="UP000653644"/>
    </source>
</evidence>
<dbReference type="Proteomes" id="UP000653644">
    <property type="component" value="Unassembled WGS sequence"/>
</dbReference>
<reference evidence="3" key="1">
    <citation type="journal article" date="2019" name="Int. J. Syst. Evol. Microbiol.">
        <title>The Global Catalogue of Microorganisms (GCM) 10K type strain sequencing project: providing services to taxonomists for standard genome sequencing and annotation.</title>
        <authorList>
            <consortium name="The Broad Institute Genomics Platform"/>
            <consortium name="The Broad Institute Genome Sequencing Center for Infectious Disease"/>
            <person name="Wu L."/>
            <person name="Ma J."/>
        </authorList>
    </citation>
    <scope>NUCLEOTIDE SEQUENCE [LARGE SCALE GENOMIC DNA]</scope>
    <source>
        <strain evidence="3">JCM 4733</strain>
    </source>
</reference>
<evidence type="ECO:0000256" key="1">
    <source>
        <dbReference type="SAM" id="MobiDB-lite"/>
    </source>
</evidence>
<gene>
    <name evidence="2" type="ORF">GCM10010345_86110</name>
</gene>
<feature type="region of interest" description="Disordered" evidence="1">
    <location>
        <begin position="78"/>
        <end position="101"/>
    </location>
</feature>
<organism evidence="2 3">
    <name type="scientific">Streptomyces canarius</name>
    <dbReference type="NCBI Taxonomy" id="285453"/>
    <lineage>
        <taxon>Bacteria</taxon>
        <taxon>Bacillati</taxon>
        <taxon>Actinomycetota</taxon>
        <taxon>Actinomycetes</taxon>
        <taxon>Kitasatosporales</taxon>
        <taxon>Streptomycetaceae</taxon>
        <taxon>Streptomyces</taxon>
    </lineage>
</organism>
<dbReference type="EMBL" id="BMVN01000069">
    <property type="protein sequence ID" value="GHA69353.1"/>
    <property type="molecule type" value="Genomic_DNA"/>
</dbReference>
<protein>
    <submittedName>
        <fullName evidence="2">Uncharacterized protein</fullName>
    </submittedName>
</protein>
<keyword evidence="3" id="KW-1185">Reference proteome</keyword>
<accession>A0ABQ3DB25</accession>
<comment type="caution">
    <text evidence="2">The sequence shown here is derived from an EMBL/GenBank/DDBJ whole genome shotgun (WGS) entry which is preliminary data.</text>
</comment>
<evidence type="ECO:0000313" key="2">
    <source>
        <dbReference type="EMBL" id="GHA69353.1"/>
    </source>
</evidence>
<sequence length="101" mass="10239">MRAGPGRQPVQGAAASGRVVWGHRVGECTGVPDEVSPNYRPGREVFSPLSLPLDHGDRFVVAGGDGTDVGVRDDVVATGPARMGGGRVPPAVSNGPAGQRG</sequence>